<keyword evidence="2" id="KW-0808">Transferase</keyword>
<evidence type="ECO:0000313" key="17">
    <source>
        <dbReference type="Proteomes" id="UP000183371"/>
    </source>
</evidence>
<protein>
    <recommendedName>
        <fullName evidence="12">2-dehydro-3-deoxygluconokinase</fullName>
        <ecNumber evidence="11">2.7.1.45</ecNumber>
    </recommendedName>
    <alternativeName>
        <fullName evidence="13">2-keto-3-deoxygluconokinase</fullName>
    </alternativeName>
    <alternativeName>
        <fullName evidence="14">3-deoxy-2-oxo-D-gluconate kinase</fullName>
    </alternativeName>
    <alternativeName>
        <fullName evidence="8">KDG kinase</fullName>
    </alternativeName>
</protein>
<organism evidence="16 17">
    <name type="scientific">Pseudovibrio denitrificans</name>
    <dbReference type="NCBI Taxonomy" id="258256"/>
    <lineage>
        <taxon>Bacteria</taxon>
        <taxon>Pseudomonadati</taxon>
        <taxon>Pseudomonadota</taxon>
        <taxon>Alphaproteobacteria</taxon>
        <taxon>Hyphomicrobiales</taxon>
        <taxon>Stappiaceae</taxon>
        <taxon>Pseudovibrio</taxon>
    </lineage>
</organism>
<evidence type="ECO:0000256" key="4">
    <source>
        <dbReference type="ARBA" id="ARBA00022777"/>
    </source>
</evidence>
<evidence type="ECO:0000256" key="2">
    <source>
        <dbReference type="ARBA" id="ARBA00022679"/>
    </source>
</evidence>
<evidence type="ECO:0000256" key="12">
    <source>
        <dbReference type="ARBA" id="ARBA00067931"/>
    </source>
</evidence>
<reference evidence="17" key="1">
    <citation type="submission" date="2016-10" db="EMBL/GenBank/DDBJ databases">
        <authorList>
            <person name="Varghese N."/>
            <person name="Submissions S."/>
        </authorList>
    </citation>
    <scope>NUCLEOTIDE SEQUENCE [LARGE SCALE GENOMIC DNA]</scope>
    <source>
        <strain evidence="17">DSM 17465</strain>
    </source>
</reference>
<dbReference type="InterPro" id="IPR011611">
    <property type="entry name" value="PfkB_dom"/>
</dbReference>
<dbReference type="GO" id="GO:0008673">
    <property type="term" value="F:2-dehydro-3-deoxygluconokinase activity"/>
    <property type="evidence" value="ECO:0007669"/>
    <property type="project" value="UniProtKB-EC"/>
</dbReference>
<dbReference type="SUPFAM" id="SSF53613">
    <property type="entry name" value="Ribokinase-like"/>
    <property type="match status" value="1"/>
</dbReference>
<evidence type="ECO:0000256" key="14">
    <source>
        <dbReference type="ARBA" id="ARBA00080545"/>
    </source>
</evidence>
<dbReference type="InterPro" id="IPR002173">
    <property type="entry name" value="Carboh/pur_kinase_PfkB_CS"/>
</dbReference>
<evidence type="ECO:0000256" key="5">
    <source>
        <dbReference type="ARBA" id="ARBA00022840"/>
    </source>
</evidence>
<dbReference type="RefSeq" id="WP_083417442.1">
    <property type="nucleotide sequence ID" value="NZ_FPBD01000010.1"/>
</dbReference>
<proteinExistence type="inferred from homology"/>
<dbReference type="Gene3D" id="3.40.1190.20">
    <property type="match status" value="1"/>
</dbReference>
<dbReference type="GO" id="GO:0042840">
    <property type="term" value="P:D-glucuronate catabolic process"/>
    <property type="evidence" value="ECO:0007669"/>
    <property type="project" value="TreeGrafter"/>
</dbReference>
<gene>
    <name evidence="16" type="ORF">SAMN05444141_11040</name>
</gene>
<dbReference type="Proteomes" id="UP000183371">
    <property type="component" value="Unassembled WGS sequence"/>
</dbReference>
<evidence type="ECO:0000256" key="10">
    <source>
        <dbReference type="ARBA" id="ARBA00054997"/>
    </source>
</evidence>
<keyword evidence="17" id="KW-1185">Reference proteome</keyword>
<comment type="pathway">
    <text evidence="7">Carbohydrate acid metabolism; 2-dehydro-3-deoxy-D-gluconate degradation; D-glyceraldehyde 3-phosphate and pyruvate from 2-dehydro-3-deoxy-D-gluconate: step 1/2.</text>
</comment>
<sequence length="307" mass="33475">MKIVALGECMIELAEAGSGQYKQGFAGDTFNTAVYLSRQFSPDLEVSYLTGLGSDSFSQAMRAAMVKEGIDTSHIIEIPEGQPGLYMVETDDEGERSFHYWRENSAARQMFAGWSAHQICEYLSPFEMIYFSGISLAILDTQQQDNLMSALQELSGSTKIAFDPNFRARLWPNQDRCRSLFQTAASIADIALVTTDDHSALWQEDNPKTIAQNWLDWGAKEVVVKEGANTCIILNQDGLTEAPLPQKITPTDTTGAGDSFAAGYLGARLIGQPIEHAATLAHCVAAQVIQHPGAIVDEVVCGIKVTT</sequence>
<evidence type="ECO:0000259" key="15">
    <source>
        <dbReference type="Pfam" id="PF00294"/>
    </source>
</evidence>
<evidence type="ECO:0000256" key="1">
    <source>
        <dbReference type="ARBA" id="ARBA00010688"/>
    </source>
</evidence>
<keyword evidence="6" id="KW-0119">Carbohydrate metabolism</keyword>
<dbReference type="PANTHER" id="PTHR43085:SF15">
    <property type="entry name" value="2-DEHYDRO-3-DEOXYGLUCONOKINASE"/>
    <property type="match status" value="1"/>
</dbReference>
<evidence type="ECO:0000256" key="9">
    <source>
        <dbReference type="ARBA" id="ARBA00050729"/>
    </source>
</evidence>
<comment type="similarity">
    <text evidence="1">Belongs to the carbohydrate kinase PfkB family.</text>
</comment>
<dbReference type="Pfam" id="PF00294">
    <property type="entry name" value="PfkB"/>
    <property type="match status" value="1"/>
</dbReference>
<dbReference type="AlphaFoldDB" id="A0A1I7DSN7"/>
<comment type="catalytic activity">
    <reaction evidence="9">
        <text>2-dehydro-3-deoxy-D-gluconate + ATP = 2-dehydro-3-deoxy-6-phospho-D-gluconate + ADP + H(+)</text>
        <dbReference type="Rhea" id="RHEA:14797"/>
        <dbReference type="ChEBI" id="CHEBI:15378"/>
        <dbReference type="ChEBI" id="CHEBI:30616"/>
        <dbReference type="ChEBI" id="CHEBI:57569"/>
        <dbReference type="ChEBI" id="CHEBI:57990"/>
        <dbReference type="ChEBI" id="CHEBI:456216"/>
        <dbReference type="EC" id="2.7.1.45"/>
    </reaction>
</comment>
<dbReference type="GO" id="GO:0005524">
    <property type="term" value="F:ATP binding"/>
    <property type="evidence" value="ECO:0007669"/>
    <property type="project" value="UniProtKB-KW"/>
</dbReference>
<dbReference type="GO" id="GO:0006974">
    <property type="term" value="P:DNA damage response"/>
    <property type="evidence" value="ECO:0007669"/>
    <property type="project" value="TreeGrafter"/>
</dbReference>
<evidence type="ECO:0000256" key="11">
    <source>
        <dbReference type="ARBA" id="ARBA00066369"/>
    </source>
</evidence>
<evidence type="ECO:0000313" key="16">
    <source>
        <dbReference type="EMBL" id="SFU14673.1"/>
    </source>
</evidence>
<dbReference type="PANTHER" id="PTHR43085">
    <property type="entry name" value="HEXOKINASE FAMILY MEMBER"/>
    <property type="match status" value="1"/>
</dbReference>
<evidence type="ECO:0000256" key="8">
    <source>
        <dbReference type="ARBA" id="ARBA00044254"/>
    </source>
</evidence>
<dbReference type="PROSITE" id="PS00584">
    <property type="entry name" value="PFKB_KINASES_2"/>
    <property type="match status" value="1"/>
</dbReference>
<dbReference type="CDD" id="cd01166">
    <property type="entry name" value="KdgK"/>
    <property type="match status" value="1"/>
</dbReference>
<dbReference type="GO" id="GO:0019698">
    <property type="term" value="P:D-galacturonate catabolic process"/>
    <property type="evidence" value="ECO:0007669"/>
    <property type="project" value="TreeGrafter"/>
</dbReference>
<evidence type="ECO:0000256" key="7">
    <source>
        <dbReference type="ARBA" id="ARBA00043951"/>
    </source>
</evidence>
<dbReference type="EC" id="2.7.1.45" evidence="11"/>
<comment type="function">
    <text evidence="10">Catalyzes the phosphorylation of 2-keto-3-deoxygluconate (KDG) to produce 2-keto-3-deoxy-6-phosphogluconate (KDPG).</text>
</comment>
<name>A0A1I7DSN7_9HYPH</name>
<evidence type="ECO:0000256" key="3">
    <source>
        <dbReference type="ARBA" id="ARBA00022741"/>
    </source>
</evidence>
<dbReference type="InterPro" id="IPR050306">
    <property type="entry name" value="PfkB_Carbo_kinase"/>
</dbReference>
<evidence type="ECO:0000256" key="6">
    <source>
        <dbReference type="ARBA" id="ARBA00023277"/>
    </source>
</evidence>
<keyword evidence="4 16" id="KW-0418">Kinase</keyword>
<accession>A0A1I7DSN7</accession>
<dbReference type="FunFam" id="3.40.1190.20:FF:000011">
    <property type="entry name" value="2-dehydro-3-deoxygluconokinase, putative"/>
    <property type="match status" value="1"/>
</dbReference>
<evidence type="ECO:0000256" key="13">
    <source>
        <dbReference type="ARBA" id="ARBA00075711"/>
    </source>
</evidence>
<keyword evidence="3" id="KW-0547">Nucleotide-binding</keyword>
<dbReference type="InterPro" id="IPR029056">
    <property type="entry name" value="Ribokinase-like"/>
</dbReference>
<keyword evidence="5" id="KW-0067">ATP-binding</keyword>
<dbReference type="GO" id="GO:0005829">
    <property type="term" value="C:cytosol"/>
    <property type="evidence" value="ECO:0007669"/>
    <property type="project" value="TreeGrafter"/>
</dbReference>
<dbReference type="EMBL" id="FPBD01000010">
    <property type="protein sequence ID" value="SFU14673.1"/>
    <property type="molecule type" value="Genomic_DNA"/>
</dbReference>
<feature type="domain" description="Carbohydrate kinase PfkB" evidence="15">
    <location>
        <begin position="2"/>
        <end position="296"/>
    </location>
</feature>